<dbReference type="InterPro" id="IPR001888">
    <property type="entry name" value="Transposase_1"/>
</dbReference>
<dbReference type="Proteomes" id="UP001235939">
    <property type="component" value="Chromosome 02"/>
</dbReference>
<dbReference type="PANTHER" id="PTHR46060:SF1">
    <property type="entry name" value="MARINER MOS1 TRANSPOSASE-LIKE PROTEIN"/>
    <property type="match status" value="1"/>
</dbReference>
<dbReference type="InterPro" id="IPR052709">
    <property type="entry name" value="Transposase-MT_Hybrid"/>
</dbReference>
<dbReference type="Pfam" id="PF01359">
    <property type="entry name" value="Transposase_1"/>
    <property type="match status" value="1"/>
</dbReference>
<reference evidence="1 2" key="1">
    <citation type="submission" date="2022-01" db="EMBL/GenBank/DDBJ databases">
        <title>A chromosomal length assembly of Cordylochernes scorpioides.</title>
        <authorList>
            <person name="Zeh D."/>
            <person name="Zeh J."/>
        </authorList>
    </citation>
    <scope>NUCLEOTIDE SEQUENCE [LARGE SCALE GENOMIC DNA]</scope>
    <source>
        <strain evidence="1">IN4F17</strain>
        <tissue evidence="1">Whole Body</tissue>
    </source>
</reference>
<gene>
    <name evidence="1" type="ORF">LAZ67_2006287</name>
</gene>
<sequence length="254" mass="29861">MKLHITSRWYPICAQNQNSNFIHFKRWILRFSAYAFDAKFRITQDNGNCRTTVTVFSVEKIKPTGDPVISALWKRTIVKPSSFHISDIEPNVNTRIRQRSVTEFLFKSIYGNETLNRSTIQRWVQRLQKGDFDLHDKERPGSVLKLLSELVYRKLCSKWVPKLLTREMMQSRLWFIVITLLQSVNQCNGPIKCLQSRKKPRLSLSKDKIIITVFWNQDGLIFMDMLERNASISKERYCKSLEKLKRAISTKGRA</sequence>
<dbReference type="EMBL" id="CP092864">
    <property type="protein sequence ID" value="UYV63999.1"/>
    <property type="molecule type" value="Genomic_DNA"/>
</dbReference>
<accession>A0ABY6K6Q2</accession>
<organism evidence="1 2">
    <name type="scientific">Cordylochernes scorpioides</name>
    <dbReference type="NCBI Taxonomy" id="51811"/>
    <lineage>
        <taxon>Eukaryota</taxon>
        <taxon>Metazoa</taxon>
        <taxon>Ecdysozoa</taxon>
        <taxon>Arthropoda</taxon>
        <taxon>Chelicerata</taxon>
        <taxon>Arachnida</taxon>
        <taxon>Pseudoscorpiones</taxon>
        <taxon>Cheliferoidea</taxon>
        <taxon>Chernetidae</taxon>
        <taxon>Cordylochernes</taxon>
    </lineage>
</organism>
<keyword evidence="2" id="KW-1185">Reference proteome</keyword>
<name>A0ABY6K6Q2_9ARAC</name>
<proteinExistence type="predicted"/>
<dbReference type="PANTHER" id="PTHR46060">
    <property type="entry name" value="MARINER MOS1 TRANSPOSASE-LIKE PROTEIN"/>
    <property type="match status" value="1"/>
</dbReference>
<evidence type="ECO:0000313" key="1">
    <source>
        <dbReference type="EMBL" id="UYV63999.1"/>
    </source>
</evidence>
<dbReference type="InterPro" id="IPR036397">
    <property type="entry name" value="RNaseH_sf"/>
</dbReference>
<evidence type="ECO:0000313" key="2">
    <source>
        <dbReference type="Proteomes" id="UP001235939"/>
    </source>
</evidence>
<dbReference type="Gene3D" id="3.30.420.10">
    <property type="entry name" value="Ribonuclease H-like superfamily/Ribonuclease H"/>
    <property type="match status" value="1"/>
</dbReference>
<protein>
    <submittedName>
        <fullName evidence="1">Uncharacterized protein</fullName>
    </submittedName>
</protein>